<organism evidence="4 5">
    <name type="scientific">Leucobacter komagatae</name>
    <dbReference type="NCBI Taxonomy" id="55969"/>
    <lineage>
        <taxon>Bacteria</taxon>
        <taxon>Bacillati</taxon>
        <taxon>Actinomycetota</taxon>
        <taxon>Actinomycetes</taxon>
        <taxon>Micrococcales</taxon>
        <taxon>Microbacteriaceae</taxon>
        <taxon>Leucobacter</taxon>
    </lineage>
</organism>
<evidence type="ECO:0000256" key="1">
    <source>
        <dbReference type="ARBA" id="ARBA00023125"/>
    </source>
</evidence>
<protein>
    <submittedName>
        <fullName evidence="4">TetR family transcriptional regulator</fullName>
    </submittedName>
</protein>
<reference evidence="4 5" key="1">
    <citation type="submission" date="2015-01" db="EMBL/GenBank/DDBJ databases">
        <title>Draft genome sequence of Leucobacter komagatae strain VKM ST2845.</title>
        <authorList>
            <person name="Karlyshev A.V."/>
            <person name="Kudryashova E.B."/>
        </authorList>
    </citation>
    <scope>NUCLEOTIDE SEQUENCE [LARGE SCALE GENOMIC DNA]</scope>
    <source>
        <strain evidence="4 5">VKM ST2845</strain>
    </source>
</reference>
<gene>
    <name evidence="4" type="ORF">SD72_03255</name>
</gene>
<dbReference type="GO" id="GO:0003700">
    <property type="term" value="F:DNA-binding transcription factor activity"/>
    <property type="evidence" value="ECO:0007669"/>
    <property type="project" value="TreeGrafter"/>
</dbReference>
<evidence type="ECO:0000259" key="3">
    <source>
        <dbReference type="PROSITE" id="PS50977"/>
    </source>
</evidence>
<keyword evidence="1 2" id="KW-0238">DNA-binding</keyword>
<dbReference type="PANTHER" id="PTHR30055:SF148">
    <property type="entry name" value="TETR-FAMILY TRANSCRIPTIONAL REGULATOR"/>
    <property type="match status" value="1"/>
</dbReference>
<dbReference type="PANTHER" id="PTHR30055">
    <property type="entry name" value="HTH-TYPE TRANSCRIPTIONAL REGULATOR RUTR"/>
    <property type="match status" value="1"/>
</dbReference>
<dbReference type="AlphaFoldDB" id="A0A0D0H7T5"/>
<evidence type="ECO:0000313" key="5">
    <source>
        <dbReference type="Proteomes" id="UP000032120"/>
    </source>
</evidence>
<dbReference type="EMBL" id="JXSQ01000003">
    <property type="protein sequence ID" value="KIP53285.1"/>
    <property type="molecule type" value="Genomic_DNA"/>
</dbReference>
<feature type="DNA-binding region" description="H-T-H motif" evidence="2">
    <location>
        <begin position="37"/>
        <end position="56"/>
    </location>
</feature>
<dbReference type="InterPro" id="IPR050109">
    <property type="entry name" value="HTH-type_TetR-like_transc_reg"/>
</dbReference>
<dbReference type="PROSITE" id="PS50977">
    <property type="entry name" value="HTH_TETR_2"/>
    <property type="match status" value="1"/>
</dbReference>
<dbReference type="Proteomes" id="UP000032120">
    <property type="component" value="Unassembled WGS sequence"/>
</dbReference>
<dbReference type="PRINTS" id="PR00455">
    <property type="entry name" value="HTHTETR"/>
</dbReference>
<evidence type="ECO:0000313" key="4">
    <source>
        <dbReference type="EMBL" id="KIP53285.1"/>
    </source>
</evidence>
<dbReference type="InterPro" id="IPR001647">
    <property type="entry name" value="HTH_TetR"/>
</dbReference>
<dbReference type="Gene3D" id="1.10.357.10">
    <property type="entry name" value="Tetracycline Repressor, domain 2"/>
    <property type="match status" value="1"/>
</dbReference>
<feature type="domain" description="HTH tetR-type" evidence="3">
    <location>
        <begin position="14"/>
        <end position="74"/>
    </location>
</feature>
<comment type="caution">
    <text evidence="4">The sequence shown here is derived from an EMBL/GenBank/DDBJ whole genome shotgun (WGS) entry which is preliminary data.</text>
</comment>
<accession>A0A0D0H7T5</accession>
<name>A0A0D0H7T5_9MICO</name>
<dbReference type="Pfam" id="PF00440">
    <property type="entry name" value="TetR_N"/>
    <property type="match status" value="1"/>
</dbReference>
<proteinExistence type="predicted"/>
<dbReference type="Gene3D" id="1.10.10.60">
    <property type="entry name" value="Homeodomain-like"/>
    <property type="match status" value="1"/>
</dbReference>
<keyword evidence="5" id="KW-1185">Reference proteome</keyword>
<dbReference type="SUPFAM" id="SSF46689">
    <property type="entry name" value="Homeodomain-like"/>
    <property type="match status" value="1"/>
</dbReference>
<evidence type="ECO:0000256" key="2">
    <source>
        <dbReference type="PROSITE-ProRule" id="PRU00335"/>
    </source>
</evidence>
<dbReference type="RefSeq" id="WP_042543008.1">
    <property type="nucleotide sequence ID" value="NZ_JXSQ01000003.1"/>
</dbReference>
<dbReference type="OrthoDB" id="9796019at2"/>
<dbReference type="InterPro" id="IPR009057">
    <property type="entry name" value="Homeodomain-like_sf"/>
</dbReference>
<dbReference type="GO" id="GO:0000976">
    <property type="term" value="F:transcription cis-regulatory region binding"/>
    <property type="evidence" value="ECO:0007669"/>
    <property type="project" value="TreeGrafter"/>
</dbReference>
<sequence length="206" mass="21738">MEERTRPLGRPRSEDARLAVLRAVDDMLVEEGYAAMTMKGIAERAKVGRQTVYRWWSSKAEILLEASATDAARELTVEPGASAAADVAAFLTALSKFLTSSDAGLAYRALLGEAQHDHKVAELLRGTDVLGDAARAFIADLRDRGALGSRTPGVGVAAQTGVGVGAGSDAELAAELVGPTLFRTLVEGWAGEPAGIREMATRFLAR</sequence>